<reference evidence="2" key="1">
    <citation type="journal article" date="2023" name="PLoS Negl. Trop. Dis.">
        <title>A genome sequence for Biomphalaria pfeifferi, the major vector snail for the human-infecting parasite Schistosoma mansoni.</title>
        <authorList>
            <person name="Bu L."/>
            <person name="Lu L."/>
            <person name="Laidemitt M.R."/>
            <person name="Zhang S.M."/>
            <person name="Mutuku M."/>
            <person name="Mkoji G."/>
            <person name="Steinauer M."/>
            <person name="Loker E.S."/>
        </authorList>
    </citation>
    <scope>NUCLEOTIDE SEQUENCE</scope>
    <source>
        <strain evidence="2">KasaAsao</strain>
    </source>
</reference>
<accession>A0AAD8FHE4</accession>
<reference evidence="2" key="2">
    <citation type="submission" date="2023-04" db="EMBL/GenBank/DDBJ databases">
        <authorList>
            <person name="Bu L."/>
            <person name="Lu L."/>
            <person name="Laidemitt M.R."/>
            <person name="Zhang S.M."/>
            <person name="Mutuku M."/>
            <person name="Mkoji G."/>
            <person name="Steinauer M."/>
            <person name="Loker E.S."/>
        </authorList>
    </citation>
    <scope>NUCLEOTIDE SEQUENCE</scope>
    <source>
        <strain evidence="2">KasaAsao</strain>
        <tissue evidence="2">Whole Snail</tissue>
    </source>
</reference>
<sequence length="94" mass="11153">MFFASGGVNIGNIDAYNIFYFFVSDIFSIYLHCQHRLHPHRLQNQTDPPRSEEDDLESRQCQMVNEDDDDDFTDHMPCVRSDSHHLLLYQLFRS</sequence>
<evidence type="ECO:0000313" key="3">
    <source>
        <dbReference type="Proteomes" id="UP001233172"/>
    </source>
</evidence>
<dbReference type="AlphaFoldDB" id="A0AAD8FHE4"/>
<evidence type="ECO:0000313" key="2">
    <source>
        <dbReference type="EMBL" id="KAK0064430.1"/>
    </source>
</evidence>
<organism evidence="2 3">
    <name type="scientific">Biomphalaria pfeifferi</name>
    <name type="common">Bloodfluke planorb</name>
    <name type="synonym">Freshwater snail</name>
    <dbReference type="NCBI Taxonomy" id="112525"/>
    <lineage>
        <taxon>Eukaryota</taxon>
        <taxon>Metazoa</taxon>
        <taxon>Spiralia</taxon>
        <taxon>Lophotrochozoa</taxon>
        <taxon>Mollusca</taxon>
        <taxon>Gastropoda</taxon>
        <taxon>Heterobranchia</taxon>
        <taxon>Euthyneura</taxon>
        <taxon>Panpulmonata</taxon>
        <taxon>Hygrophila</taxon>
        <taxon>Lymnaeoidea</taxon>
        <taxon>Planorbidae</taxon>
        <taxon>Biomphalaria</taxon>
    </lineage>
</organism>
<gene>
    <name evidence="2" type="ORF">Bpfe_006089</name>
</gene>
<evidence type="ECO:0000256" key="1">
    <source>
        <dbReference type="SAM" id="MobiDB-lite"/>
    </source>
</evidence>
<name>A0AAD8FHE4_BIOPF</name>
<protein>
    <submittedName>
        <fullName evidence="2">Uncharacterized protein</fullName>
    </submittedName>
</protein>
<dbReference type="EMBL" id="JASAOG010000017">
    <property type="protein sequence ID" value="KAK0064430.1"/>
    <property type="molecule type" value="Genomic_DNA"/>
</dbReference>
<feature type="region of interest" description="Disordered" evidence="1">
    <location>
        <begin position="41"/>
        <end position="61"/>
    </location>
</feature>
<dbReference type="Proteomes" id="UP001233172">
    <property type="component" value="Unassembled WGS sequence"/>
</dbReference>
<comment type="caution">
    <text evidence="2">The sequence shown here is derived from an EMBL/GenBank/DDBJ whole genome shotgun (WGS) entry which is preliminary data.</text>
</comment>
<proteinExistence type="predicted"/>
<keyword evidence="3" id="KW-1185">Reference proteome</keyword>